<sequence>MEPSETMVLTREIAASGTTLDWPAQWRGLLVDKHSTGGVGDKVSLPLAPALAACGCKVRQDGQVPF</sequence>
<name>V8N3J1_OPHHA</name>
<feature type="domain" description="Glycosyl transferase family 3" evidence="3">
    <location>
        <begin position="29"/>
        <end position="62"/>
    </location>
</feature>
<evidence type="ECO:0000256" key="1">
    <source>
        <dbReference type="ARBA" id="ARBA00022676"/>
    </source>
</evidence>
<protein>
    <recommendedName>
        <fullName evidence="3">Glycosyl transferase family 3 domain-containing protein</fullName>
    </recommendedName>
</protein>
<dbReference type="SUPFAM" id="SSF52418">
    <property type="entry name" value="Nucleoside phosphorylase/phosphoribosyltransferase catalytic domain"/>
    <property type="match status" value="1"/>
</dbReference>
<feature type="non-terminal residue" evidence="4">
    <location>
        <position position="1"/>
    </location>
</feature>
<dbReference type="AlphaFoldDB" id="V8N3J1"/>
<dbReference type="EMBL" id="AZIM01021862">
    <property type="protein sequence ID" value="ETE56446.1"/>
    <property type="molecule type" value="Genomic_DNA"/>
</dbReference>
<keyword evidence="2" id="KW-0808">Transferase</keyword>
<dbReference type="PANTHER" id="PTHR10515">
    <property type="entry name" value="THYMIDINE PHOSPHORYLASE"/>
    <property type="match status" value="1"/>
</dbReference>
<evidence type="ECO:0000313" key="4">
    <source>
        <dbReference type="EMBL" id="ETE56446.1"/>
    </source>
</evidence>
<dbReference type="GO" id="GO:0004645">
    <property type="term" value="F:1,4-alpha-oligoglucan phosphorylase activity"/>
    <property type="evidence" value="ECO:0007669"/>
    <property type="project" value="InterPro"/>
</dbReference>
<evidence type="ECO:0000313" key="5">
    <source>
        <dbReference type="Proteomes" id="UP000018936"/>
    </source>
</evidence>
<evidence type="ECO:0000256" key="2">
    <source>
        <dbReference type="ARBA" id="ARBA00022679"/>
    </source>
</evidence>
<comment type="caution">
    <text evidence="4">The sequence shown here is derived from an EMBL/GenBank/DDBJ whole genome shotgun (WGS) entry which is preliminary data.</text>
</comment>
<reference evidence="4 5" key="1">
    <citation type="journal article" date="2013" name="Proc. Natl. Acad. Sci. U.S.A.">
        <title>The king cobra genome reveals dynamic gene evolution and adaptation in the snake venom system.</title>
        <authorList>
            <person name="Vonk F.J."/>
            <person name="Casewell N.R."/>
            <person name="Henkel C.V."/>
            <person name="Heimberg A.M."/>
            <person name="Jansen H.J."/>
            <person name="McCleary R.J."/>
            <person name="Kerkkamp H.M."/>
            <person name="Vos R.A."/>
            <person name="Guerreiro I."/>
            <person name="Calvete J.J."/>
            <person name="Wuster W."/>
            <person name="Woods A.E."/>
            <person name="Logan J.M."/>
            <person name="Harrison R.A."/>
            <person name="Castoe T.A."/>
            <person name="de Koning A.P."/>
            <person name="Pollock D.D."/>
            <person name="Yandell M."/>
            <person name="Calderon D."/>
            <person name="Renjifo C."/>
            <person name="Currier R.B."/>
            <person name="Salgado D."/>
            <person name="Pla D."/>
            <person name="Sanz L."/>
            <person name="Hyder A.S."/>
            <person name="Ribeiro J.M."/>
            <person name="Arntzen J.W."/>
            <person name="van den Thillart G.E."/>
            <person name="Boetzer M."/>
            <person name="Pirovano W."/>
            <person name="Dirks R.P."/>
            <person name="Spaink H.P."/>
            <person name="Duboule D."/>
            <person name="McGlinn E."/>
            <person name="Kini R.M."/>
            <person name="Richardson M.K."/>
        </authorList>
    </citation>
    <scope>NUCLEOTIDE SEQUENCE</scope>
    <source>
        <tissue evidence="4">Blood</tissue>
    </source>
</reference>
<dbReference type="Pfam" id="PF00591">
    <property type="entry name" value="Glycos_transf_3"/>
    <property type="match status" value="1"/>
</dbReference>
<dbReference type="InterPro" id="IPR035902">
    <property type="entry name" value="Nuc_phospho_transferase"/>
</dbReference>
<proteinExistence type="predicted"/>
<dbReference type="PANTHER" id="PTHR10515:SF0">
    <property type="entry name" value="THYMIDINE PHOSPHORYLASE"/>
    <property type="match status" value="1"/>
</dbReference>
<keyword evidence="1" id="KW-0328">Glycosyltransferase</keyword>
<keyword evidence="5" id="KW-1185">Reference proteome</keyword>
<dbReference type="Proteomes" id="UP000018936">
    <property type="component" value="Unassembled WGS sequence"/>
</dbReference>
<dbReference type="OrthoDB" id="445007at2759"/>
<dbReference type="InterPro" id="IPR000053">
    <property type="entry name" value="Thymidine/pyrmidine_PPase"/>
</dbReference>
<dbReference type="Gene3D" id="3.40.1030.10">
    <property type="entry name" value="Nucleoside phosphorylase/phosphoribosyltransferase catalytic domain"/>
    <property type="match status" value="1"/>
</dbReference>
<organism evidence="4 5">
    <name type="scientific">Ophiophagus hannah</name>
    <name type="common">King cobra</name>
    <name type="synonym">Naja hannah</name>
    <dbReference type="NCBI Taxonomy" id="8665"/>
    <lineage>
        <taxon>Eukaryota</taxon>
        <taxon>Metazoa</taxon>
        <taxon>Chordata</taxon>
        <taxon>Craniata</taxon>
        <taxon>Vertebrata</taxon>
        <taxon>Euteleostomi</taxon>
        <taxon>Lepidosauria</taxon>
        <taxon>Squamata</taxon>
        <taxon>Bifurcata</taxon>
        <taxon>Unidentata</taxon>
        <taxon>Episquamata</taxon>
        <taxon>Toxicofera</taxon>
        <taxon>Serpentes</taxon>
        <taxon>Colubroidea</taxon>
        <taxon>Elapidae</taxon>
        <taxon>Elapinae</taxon>
        <taxon>Ophiophagus</taxon>
    </lineage>
</organism>
<gene>
    <name evidence="4" type="ORF">L345_17843</name>
</gene>
<accession>V8N3J1</accession>
<dbReference type="GO" id="GO:0005829">
    <property type="term" value="C:cytosol"/>
    <property type="evidence" value="ECO:0007669"/>
    <property type="project" value="TreeGrafter"/>
</dbReference>
<evidence type="ECO:0000259" key="3">
    <source>
        <dbReference type="Pfam" id="PF00591"/>
    </source>
</evidence>
<dbReference type="GO" id="GO:0006206">
    <property type="term" value="P:pyrimidine nucleobase metabolic process"/>
    <property type="evidence" value="ECO:0007669"/>
    <property type="project" value="InterPro"/>
</dbReference>
<dbReference type="InterPro" id="IPR000312">
    <property type="entry name" value="Glycosyl_Trfase_fam3"/>
</dbReference>